<dbReference type="EMBL" id="CP043046">
    <property type="protein sequence ID" value="QEI08469.1"/>
    <property type="molecule type" value="Genomic_DNA"/>
</dbReference>
<sequence>MSNTKSTARAALSETKSTPSLKAAKPDKPAKPLLVVEPEPAADDGNDGIDQRIGESARALRKAAGLGLKELAERTGLSTGMISQIERGLSTPSLRSLRLLSVALDVPISHFFEEPKEVRPPSFVVRASERRLLRLSPSGVVKHLISPDGPAVIEMYELELAPGGSSGDHFHRHYGEKAGYVLEGQLQLMLGDEVHVLEQGDAFRFPSVLPHMFSNPSTVLARIIWINASAQG</sequence>
<dbReference type="SUPFAM" id="SSF51182">
    <property type="entry name" value="RmlC-like cupins"/>
    <property type="match status" value="1"/>
</dbReference>
<dbReference type="PROSITE" id="PS50943">
    <property type="entry name" value="HTH_CROC1"/>
    <property type="match status" value="1"/>
</dbReference>
<evidence type="ECO:0000259" key="3">
    <source>
        <dbReference type="PROSITE" id="PS50943"/>
    </source>
</evidence>
<proteinExistence type="predicted"/>
<dbReference type="Proteomes" id="UP000325161">
    <property type="component" value="Chromosome"/>
</dbReference>
<evidence type="ECO:0000256" key="1">
    <source>
        <dbReference type="ARBA" id="ARBA00023125"/>
    </source>
</evidence>
<gene>
    <name evidence="4" type="ORF">FXN63_23495</name>
</gene>
<dbReference type="InterPro" id="IPR050807">
    <property type="entry name" value="TransReg_Diox_bact_type"/>
</dbReference>
<keyword evidence="1" id="KW-0238">DNA-binding</keyword>
<feature type="domain" description="HTH cro/C1-type" evidence="3">
    <location>
        <begin position="58"/>
        <end position="111"/>
    </location>
</feature>
<organism evidence="4 5">
    <name type="scientific">Pigmentiphaga aceris</name>
    <dbReference type="NCBI Taxonomy" id="1940612"/>
    <lineage>
        <taxon>Bacteria</taxon>
        <taxon>Pseudomonadati</taxon>
        <taxon>Pseudomonadota</taxon>
        <taxon>Betaproteobacteria</taxon>
        <taxon>Burkholderiales</taxon>
        <taxon>Alcaligenaceae</taxon>
        <taxon>Pigmentiphaga</taxon>
    </lineage>
</organism>
<dbReference type="PANTHER" id="PTHR46797">
    <property type="entry name" value="HTH-TYPE TRANSCRIPTIONAL REGULATOR"/>
    <property type="match status" value="1"/>
</dbReference>
<dbReference type="InterPro" id="IPR013096">
    <property type="entry name" value="Cupin_2"/>
</dbReference>
<evidence type="ECO:0000313" key="4">
    <source>
        <dbReference type="EMBL" id="QEI08469.1"/>
    </source>
</evidence>
<dbReference type="PANTHER" id="PTHR46797:SF2">
    <property type="entry name" value="TRANSCRIPTIONAL REGULATOR"/>
    <property type="match status" value="1"/>
</dbReference>
<dbReference type="OrthoDB" id="9814751at2"/>
<dbReference type="Gene3D" id="1.10.260.40">
    <property type="entry name" value="lambda repressor-like DNA-binding domains"/>
    <property type="match status" value="1"/>
</dbReference>
<dbReference type="KEGG" id="pacr:FXN63_23495"/>
<dbReference type="SMART" id="SM00530">
    <property type="entry name" value="HTH_XRE"/>
    <property type="match status" value="1"/>
</dbReference>
<dbReference type="Pfam" id="PF07883">
    <property type="entry name" value="Cupin_2"/>
    <property type="match status" value="1"/>
</dbReference>
<dbReference type="InterPro" id="IPR001387">
    <property type="entry name" value="Cro/C1-type_HTH"/>
</dbReference>
<evidence type="ECO:0000256" key="2">
    <source>
        <dbReference type="SAM" id="MobiDB-lite"/>
    </source>
</evidence>
<protein>
    <submittedName>
        <fullName evidence="4">Cupin domain-containing protein</fullName>
    </submittedName>
</protein>
<dbReference type="CDD" id="cd00093">
    <property type="entry name" value="HTH_XRE"/>
    <property type="match status" value="1"/>
</dbReference>
<dbReference type="RefSeq" id="WP_148817940.1">
    <property type="nucleotide sequence ID" value="NZ_CP043046.1"/>
</dbReference>
<dbReference type="InterPro" id="IPR010982">
    <property type="entry name" value="Lambda_DNA-bd_dom_sf"/>
</dbReference>
<reference evidence="4 5" key="1">
    <citation type="submission" date="2019-08" db="EMBL/GenBank/DDBJ databases">
        <title>Amphibian skin-associated Pigmentiphaga: genome sequence and occurrence across geography and hosts.</title>
        <authorList>
            <person name="Bletz M.C."/>
            <person name="Bunk B."/>
            <person name="Sproeer C."/>
            <person name="Biwer P."/>
            <person name="Reiter S."/>
            <person name="Rabemananjara F.C.E."/>
            <person name="Schulz S."/>
            <person name="Overmann J."/>
            <person name="Vences M."/>
        </authorList>
    </citation>
    <scope>NUCLEOTIDE SEQUENCE [LARGE SCALE GENOMIC DNA]</scope>
    <source>
        <strain evidence="4 5">Mada1488</strain>
    </source>
</reference>
<accession>A0A5C0B149</accession>
<dbReference type="InterPro" id="IPR014710">
    <property type="entry name" value="RmlC-like_jellyroll"/>
</dbReference>
<dbReference type="CDD" id="cd02209">
    <property type="entry name" value="cupin_XRE_C"/>
    <property type="match status" value="1"/>
</dbReference>
<dbReference type="Pfam" id="PF01381">
    <property type="entry name" value="HTH_3"/>
    <property type="match status" value="1"/>
</dbReference>
<dbReference type="SUPFAM" id="SSF47413">
    <property type="entry name" value="lambda repressor-like DNA-binding domains"/>
    <property type="match status" value="1"/>
</dbReference>
<dbReference type="GO" id="GO:0005829">
    <property type="term" value="C:cytosol"/>
    <property type="evidence" value="ECO:0007669"/>
    <property type="project" value="TreeGrafter"/>
</dbReference>
<evidence type="ECO:0000313" key="5">
    <source>
        <dbReference type="Proteomes" id="UP000325161"/>
    </source>
</evidence>
<keyword evidence="5" id="KW-1185">Reference proteome</keyword>
<dbReference type="AlphaFoldDB" id="A0A5C0B149"/>
<feature type="region of interest" description="Disordered" evidence="2">
    <location>
        <begin position="1"/>
        <end position="50"/>
    </location>
</feature>
<name>A0A5C0B149_9BURK</name>
<dbReference type="Gene3D" id="2.60.120.10">
    <property type="entry name" value="Jelly Rolls"/>
    <property type="match status" value="1"/>
</dbReference>
<dbReference type="GO" id="GO:0003700">
    <property type="term" value="F:DNA-binding transcription factor activity"/>
    <property type="evidence" value="ECO:0007669"/>
    <property type="project" value="TreeGrafter"/>
</dbReference>
<dbReference type="InterPro" id="IPR011051">
    <property type="entry name" value="RmlC_Cupin_sf"/>
</dbReference>
<dbReference type="GO" id="GO:0003677">
    <property type="term" value="F:DNA binding"/>
    <property type="evidence" value="ECO:0007669"/>
    <property type="project" value="UniProtKB-KW"/>
</dbReference>